<feature type="transmembrane region" description="Helical" evidence="7">
    <location>
        <begin position="744"/>
        <end position="763"/>
    </location>
</feature>
<feature type="transmembrane region" description="Helical" evidence="7">
    <location>
        <begin position="21"/>
        <end position="43"/>
    </location>
</feature>
<feature type="transmembrane region" description="Helical" evidence="7">
    <location>
        <begin position="440"/>
        <end position="460"/>
    </location>
</feature>
<evidence type="ECO:0000256" key="5">
    <source>
        <dbReference type="ARBA" id="ARBA00023136"/>
    </source>
</evidence>
<sequence length="818" mass="89686">MNALIQDFRNALRQLWKKPGFTLVAVLTLALGLTAVSTIFAVVETVLLRPLNFPRSDRIVVISLSNAALGPGQSVATLGQFQRWQQSGLLQRAAAIETSDYTLLGQGRAEKIFGVEATPEFFQVFGVQPFLGRGFVAGDATPGHDNAVVLSHQLWMRSFGSDRNIVGKTIRTSDGSLTVIGVMPPRFDFPRLADVRAIMEWAPERTEFWTPLTITEKRVQQGNWNYYVLGRLNDGVTTERAAEQFHGSATQLLRDNEAQDPAYREEFERLLASLRVEVTPLRDSLSWGVREVMWMLLAAVGLLLALVLFNLGNLLLTRNVGRLREFVARVTLGATRWRLFRESLAEQVLLVMGAAIVSMLLSAWALSGIRSVAAERLPRLYELSIDGRVTTLLLALSFLISIMFGAAPLIVLPNSAIASLLRSDGRILTADRRTHRIKSALMATQIGVSAVLLIGAGLLIQSFTNVMRVSPGFDPQNLLSISVSLNPKTNEGPAKRVAHTRELLAAFRNIPGVESASVVNHVALTGETDIHTVRAVGRSPSPGDRRGAEYRIVDADYFRTMRIPLIAGREFREDEPAGFAIINRKMASNLWPNEDAVGKQVRDGENPPVTVVGVVEDIHDGSLESEPRMQFYQPLAADPWSEEFMIRARIDSAAVLPIAEQTVWRQDPEQSVSHPQTMERLLQSTTLDRQFETSLVVGFAAAALFLATVGLFSTASLSVTHRTREFGVRVALGAKGPDLLRLELWRTLGIVLAGLACGVAASLALARTVGGFLYGVTAWSPKVYIGAIVVLITPALVAAWLPARRAAKVDPMVALRYE</sequence>
<dbReference type="Pfam" id="PF02687">
    <property type="entry name" value="FtsX"/>
    <property type="match status" value="1"/>
</dbReference>
<evidence type="ECO:0000256" key="2">
    <source>
        <dbReference type="ARBA" id="ARBA00022475"/>
    </source>
</evidence>
<dbReference type="GO" id="GO:0005524">
    <property type="term" value="F:ATP binding"/>
    <property type="evidence" value="ECO:0007669"/>
    <property type="project" value="UniProtKB-KW"/>
</dbReference>
<dbReference type="Proteomes" id="UP000238701">
    <property type="component" value="Unassembled WGS sequence"/>
</dbReference>
<keyword evidence="10" id="KW-0547">Nucleotide-binding</keyword>
<evidence type="ECO:0000313" key="11">
    <source>
        <dbReference type="Proteomes" id="UP000238701"/>
    </source>
</evidence>
<dbReference type="PANTHER" id="PTHR30572">
    <property type="entry name" value="MEMBRANE COMPONENT OF TRANSPORTER-RELATED"/>
    <property type="match status" value="1"/>
</dbReference>
<feature type="transmembrane region" description="Helical" evidence="7">
    <location>
        <begin position="695"/>
        <end position="719"/>
    </location>
</feature>
<gene>
    <name evidence="10" type="ORF">SBA1_380007</name>
</gene>
<feature type="transmembrane region" description="Helical" evidence="7">
    <location>
        <begin position="348"/>
        <end position="369"/>
    </location>
</feature>
<feature type="domain" description="MacB-like periplasmic core" evidence="9">
    <location>
        <begin position="22"/>
        <end position="245"/>
    </location>
</feature>
<feature type="transmembrane region" description="Helical" evidence="7">
    <location>
        <begin position="292"/>
        <end position="316"/>
    </location>
</feature>
<keyword evidence="10" id="KW-0067">ATP-binding</keyword>
<comment type="subcellular location">
    <subcellularLocation>
        <location evidence="1">Cell membrane</location>
        <topology evidence="1">Multi-pass membrane protein</topology>
    </subcellularLocation>
</comment>
<keyword evidence="3 7" id="KW-0812">Transmembrane</keyword>
<dbReference type="NCBIfam" id="TIGR03434">
    <property type="entry name" value="ADOP"/>
    <property type="match status" value="1"/>
</dbReference>
<evidence type="ECO:0000256" key="7">
    <source>
        <dbReference type="SAM" id="Phobius"/>
    </source>
</evidence>
<dbReference type="EMBL" id="OMOD01000131">
    <property type="protein sequence ID" value="SPF41753.1"/>
    <property type="molecule type" value="Genomic_DNA"/>
</dbReference>
<feature type="transmembrane region" description="Helical" evidence="7">
    <location>
        <begin position="389"/>
        <end position="412"/>
    </location>
</feature>
<keyword evidence="2" id="KW-1003">Cell membrane</keyword>
<accession>A0A2U3KPZ3</accession>
<dbReference type="PANTHER" id="PTHR30572:SF4">
    <property type="entry name" value="ABC TRANSPORTER PERMEASE YTRF"/>
    <property type="match status" value="1"/>
</dbReference>
<name>A0A2U3KPZ3_9BACT</name>
<feature type="domain" description="MacB-like periplasmic core" evidence="9">
    <location>
        <begin position="446"/>
        <end position="636"/>
    </location>
</feature>
<dbReference type="InterPro" id="IPR050250">
    <property type="entry name" value="Macrolide_Exporter_MacB"/>
</dbReference>
<organism evidence="10 11">
    <name type="scientific">Candidatus Sulfotelmatobacter kueseliae</name>
    <dbReference type="NCBI Taxonomy" id="2042962"/>
    <lineage>
        <taxon>Bacteria</taxon>
        <taxon>Pseudomonadati</taxon>
        <taxon>Acidobacteriota</taxon>
        <taxon>Terriglobia</taxon>
        <taxon>Terriglobales</taxon>
        <taxon>Candidatus Korobacteraceae</taxon>
        <taxon>Candidatus Sulfotelmatobacter</taxon>
    </lineage>
</organism>
<dbReference type="AlphaFoldDB" id="A0A2U3KPZ3"/>
<evidence type="ECO:0000259" key="8">
    <source>
        <dbReference type="Pfam" id="PF02687"/>
    </source>
</evidence>
<evidence type="ECO:0000256" key="1">
    <source>
        <dbReference type="ARBA" id="ARBA00004651"/>
    </source>
</evidence>
<reference evidence="11" key="1">
    <citation type="submission" date="2018-02" db="EMBL/GenBank/DDBJ databases">
        <authorList>
            <person name="Hausmann B."/>
        </authorList>
    </citation>
    <scope>NUCLEOTIDE SEQUENCE [LARGE SCALE GENOMIC DNA]</scope>
    <source>
        <strain evidence="11">Peat soil MAG SbA1</strain>
    </source>
</reference>
<comment type="similarity">
    <text evidence="6">Belongs to the ABC-4 integral membrane protein family.</text>
</comment>
<feature type="transmembrane region" description="Helical" evidence="7">
    <location>
        <begin position="783"/>
        <end position="803"/>
    </location>
</feature>
<dbReference type="InterPro" id="IPR003838">
    <property type="entry name" value="ABC3_permease_C"/>
</dbReference>
<protein>
    <submittedName>
        <fullName evidence="10">Putative Macrolide transporter ATP-binding /permease protein</fullName>
    </submittedName>
</protein>
<keyword evidence="5 7" id="KW-0472">Membrane</keyword>
<dbReference type="OrthoDB" id="127188at2"/>
<evidence type="ECO:0000256" key="4">
    <source>
        <dbReference type="ARBA" id="ARBA00022989"/>
    </source>
</evidence>
<dbReference type="Pfam" id="PF12704">
    <property type="entry name" value="MacB_PCD"/>
    <property type="match status" value="2"/>
</dbReference>
<evidence type="ECO:0000256" key="3">
    <source>
        <dbReference type="ARBA" id="ARBA00022692"/>
    </source>
</evidence>
<dbReference type="InterPro" id="IPR017800">
    <property type="entry name" value="ADOP"/>
</dbReference>
<evidence type="ECO:0000313" key="10">
    <source>
        <dbReference type="EMBL" id="SPF41753.1"/>
    </source>
</evidence>
<proteinExistence type="inferred from homology"/>
<evidence type="ECO:0000256" key="6">
    <source>
        <dbReference type="ARBA" id="ARBA00038076"/>
    </source>
</evidence>
<dbReference type="InterPro" id="IPR025857">
    <property type="entry name" value="MacB_PCD"/>
</dbReference>
<evidence type="ECO:0000259" key="9">
    <source>
        <dbReference type="Pfam" id="PF12704"/>
    </source>
</evidence>
<dbReference type="GO" id="GO:0005886">
    <property type="term" value="C:plasma membrane"/>
    <property type="evidence" value="ECO:0007669"/>
    <property type="project" value="UniProtKB-SubCell"/>
</dbReference>
<dbReference type="GO" id="GO:0022857">
    <property type="term" value="F:transmembrane transporter activity"/>
    <property type="evidence" value="ECO:0007669"/>
    <property type="project" value="TreeGrafter"/>
</dbReference>
<feature type="domain" description="ABC3 transporter permease C-terminal" evidence="8">
    <location>
        <begin position="699"/>
        <end position="811"/>
    </location>
</feature>
<keyword evidence="4 7" id="KW-1133">Transmembrane helix</keyword>